<dbReference type="AlphaFoldDB" id="A0A6N2KNU8"/>
<keyword evidence="2" id="KW-0813">Transport</keyword>
<evidence type="ECO:0000256" key="5">
    <source>
        <dbReference type="ARBA" id="ARBA00022989"/>
    </source>
</evidence>
<comment type="subcellular location">
    <subcellularLocation>
        <location evidence="1">Golgi apparatus membrane</location>
        <topology evidence="1">Single-pass membrane protein</topology>
    </subcellularLocation>
</comment>
<dbReference type="Gene3D" id="1.20.5.110">
    <property type="match status" value="1"/>
</dbReference>
<evidence type="ECO:0000256" key="2">
    <source>
        <dbReference type="ARBA" id="ARBA00022448"/>
    </source>
</evidence>
<keyword evidence="6" id="KW-0472">Membrane</keyword>
<dbReference type="InterPro" id="IPR000727">
    <property type="entry name" value="T_SNARE_dom"/>
</dbReference>
<proteinExistence type="predicted"/>
<sequence>MNSRRTIYTSRICTMVSDQLECNIDASFVYQPSPRIESPLHMIDEQDNEIALEGLQDSVSLLKRLSGDINEEVDNHNLMLDRMGSAVRNHTSSLDREVNSKLHRSGHCNVWLLTDRTVLIGLVLVGSKQLFHLNSHTRLSPFELGHRLGMPYLQLIPFNV</sequence>
<evidence type="ECO:0000256" key="4">
    <source>
        <dbReference type="ARBA" id="ARBA00022927"/>
    </source>
</evidence>
<organism evidence="8">
    <name type="scientific">Salix viminalis</name>
    <name type="common">Common osier</name>
    <name type="synonym">Basket willow</name>
    <dbReference type="NCBI Taxonomy" id="40686"/>
    <lineage>
        <taxon>Eukaryota</taxon>
        <taxon>Viridiplantae</taxon>
        <taxon>Streptophyta</taxon>
        <taxon>Embryophyta</taxon>
        <taxon>Tracheophyta</taxon>
        <taxon>Spermatophyta</taxon>
        <taxon>Magnoliopsida</taxon>
        <taxon>eudicotyledons</taxon>
        <taxon>Gunneridae</taxon>
        <taxon>Pentapetalae</taxon>
        <taxon>rosids</taxon>
        <taxon>fabids</taxon>
        <taxon>Malpighiales</taxon>
        <taxon>Salicaceae</taxon>
        <taxon>Saliceae</taxon>
        <taxon>Salix</taxon>
    </lineage>
</organism>
<keyword evidence="5" id="KW-1133">Transmembrane helix</keyword>
<protein>
    <recommendedName>
        <fullName evidence="7">t-SNARE coiled-coil homology domain-containing protein</fullName>
    </recommendedName>
</protein>
<evidence type="ECO:0000313" key="8">
    <source>
        <dbReference type="EMBL" id="VFU29760.1"/>
    </source>
</evidence>
<keyword evidence="3" id="KW-0812">Transmembrane</keyword>
<evidence type="ECO:0000256" key="3">
    <source>
        <dbReference type="ARBA" id="ARBA00022692"/>
    </source>
</evidence>
<dbReference type="SUPFAM" id="SSF58038">
    <property type="entry name" value="SNARE fusion complex"/>
    <property type="match status" value="1"/>
</dbReference>
<dbReference type="GO" id="GO:0000139">
    <property type="term" value="C:Golgi membrane"/>
    <property type="evidence" value="ECO:0007669"/>
    <property type="project" value="UniProtKB-SubCell"/>
</dbReference>
<gene>
    <name evidence="8" type="ORF">SVIM_LOCUS110185</name>
</gene>
<dbReference type="EMBL" id="CAADRP010000557">
    <property type="protein sequence ID" value="VFU29760.1"/>
    <property type="molecule type" value="Genomic_DNA"/>
</dbReference>
<feature type="domain" description="T-SNARE coiled-coil homology" evidence="7">
    <location>
        <begin position="42"/>
        <end position="95"/>
    </location>
</feature>
<dbReference type="PROSITE" id="PS50192">
    <property type="entry name" value="T_SNARE"/>
    <property type="match status" value="1"/>
</dbReference>
<evidence type="ECO:0000256" key="1">
    <source>
        <dbReference type="ARBA" id="ARBA00004194"/>
    </source>
</evidence>
<evidence type="ECO:0000259" key="7">
    <source>
        <dbReference type="PROSITE" id="PS50192"/>
    </source>
</evidence>
<dbReference type="PANTHER" id="PTHR12791">
    <property type="entry name" value="GOLGI SNARE BET1-RELATED"/>
    <property type="match status" value="1"/>
</dbReference>
<evidence type="ECO:0000256" key="6">
    <source>
        <dbReference type="ARBA" id="ARBA00023136"/>
    </source>
</evidence>
<dbReference type="GO" id="GO:0015031">
    <property type="term" value="P:protein transport"/>
    <property type="evidence" value="ECO:0007669"/>
    <property type="project" value="UniProtKB-KW"/>
</dbReference>
<reference evidence="8" key="1">
    <citation type="submission" date="2019-03" db="EMBL/GenBank/DDBJ databases">
        <authorList>
            <person name="Mank J."/>
            <person name="Almeida P."/>
        </authorList>
    </citation>
    <scope>NUCLEOTIDE SEQUENCE</scope>
    <source>
        <strain evidence="8">78183</strain>
    </source>
</reference>
<keyword evidence="4" id="KW-0653">Protein transport</keyword>
<name>A0A6N2KNU8_SALVM</name>
<accession>A0A6N2KNU8</accession>